<gene>
    <name evidence="1" type="ORF">UV10_C0001G0084</name>
</gene>
<organism evidence="1 2">
    <name type="scientific">Candidatus Azambacteria bacterium GW2011_GWA1_42_19</name>
    <dbReference type="NCBI Taxonomy" id="1618609"/>
    <lineage>
        <taxon>Bacteria</taxon>
        <taxon>Candidatus Azamiibacteriota</taxon>
    </lineage>
</organism>
<dbReference type="AlphaFoldDB" id="A0A0G0ZD52"/>
<evidence type="ECO:0000313" key="1">
    <source>
        <dbReference type="EMBL" id="KKS46627.1"/>
    </source>
</evidence>
<proteinExistence type="predicted"/>
<dbReference type="EMBL" id="LCDE01000001">
    <property type="protein sequence ID" value="KKS46627.1"/>
    <property type="molecule type" value="Genomic_DNA"/>
</dbReference>
<comment type="caution">
    <text evidence="1">The sequence shown here is derived from an EMBL/GenBank/DDBJ whole genome shotgun (WGS) entry which is preliminary data.</text>
</comment>
<accession>A0A0G0ZD52</accession>
<sequence>MGILSLYFVVNTEKSISIKGNEVVPGGIDIPKIVLENILPKFINQDNGLLNNVNIKNLAENIKDNISIGDLTAKALNKITDSIKTPIENKINEVLCPVK</sequence>
<dbReference type="Proteomes" id="UP000034951">
    <property type="component" value="Unassembled WGS sequence"/>
</dbReference>
<evidence type="ECO:0000313" key="2">
    <source>
        <dbReference type="Proteomes" id="UP000034951"/>
    </source>
</evidence>
<reference evidence="1 2" key="1">
    <citation type="journal article" date="2015" name="Nature">
        <title>rRNA introns, odd ribosomes, and small enigmatic genomes across a large radiation of phyla.</title>
        <authorList>
            <person name="Brown C.T."/>
            <person name="Hug L.A."/>
            <person name="Thomas B.C."/>
            <person name="Sharon I."/>
            <person name="Castelle C.J."/>
            <person name="Singh A."/>
            <person name="Wilkins M.J."/>
            <person name="Williams K.H."/>
            <person name="Banfield J.F."/>
        </authorList>
    </citation>
    <scope>NUCLEOTIDE SEQUENCE [LARGE SCALE GENOMIC DNA]</scope>
</reference>
<name>A0A0G0ZD52_9BACT</name>
<protein>
    <submittedName>
        <fullName evidence="1">Uncharacterized protein</fullName>
    </submittedName>
</protein>